<protein>
    <submittedName>
        <fullName evidence="1">ThiS family protein</fullName>
    </submittedName>
</protein>
<gene>
    <name evidence="1" type="ORF">SAMN06296020_10553</name>
</gene>
<dbReference type="InterPro" id="IPR003749">
    <property type="entry name" value="ThiS/MoaD-like"/>
</dbReference>
<name>A0AA46AIR6_9CLOT</name>
<dbReference type="AlphaFoldDB" id="A0AA46AIR6"/>
<organism evidence="1 2">
    <name type="scientific">Anoxynatronum buryatiense</name>
    <dbReference type="NCBI Taxonomy" id="489973"/>
    <lineage>
        <taxon>Bacteria</taxon>
        <taxon>Bacillati</taxon>
        <taxon>Bacillota</taxon>
        <taxon>Clostridia</taxon>
        <taxon>Eubacteriales</taxon>
        <taxon>Clostridiaceae</taxon>
        <taxon>Anoxynatronum</taxon>
    </lineage>
</organism>
<comment type="caution">
    <text evidence="1">The sequence shown here is derived from an EMBL/GenBank/DDBJ whole genome shotgun (WGS) entry which is preliminary data.</text>
</comment>
<dbReference type="Gene3D" id="3.10.20.30">
    <property type="match status" value="1"/>
</dbReference>
<proteinExistence type="predicted"/>
<dbReference type="SUPFAM" id="SSF54285">
    <property type="entry name" value="MoaD/ThiS"/>
    <property type="match status" value="1"/>
</dbReference>
<keyword evidence="2" id="KW-1185">Reference proteome</keyword>
<evidence type="ECO:0000313" key="2">
    <source>
        <dbReference type="Proteomes" id="UP001158066"/>
    </source>
</evidence>
<dbReference type="RefSeq" id="WP_283408984.1">
    <property type="nucleotide sequence ID" value="NZ_FXUF01000005.1"/>
</dbReference>
<sequence>MKVTIKVRGFPDVEAALGGNRFMLEVEGSTFGDVLAEMDRQFGEDNRKALMVQVLLNSKYWVKVDALSTPVQDGNTLSFSNMVAGG</sequence>
<dbReference type="InterPro" id="IPR016155">
    <property type="entry name" value="Mopterin_synth/thiamin_S_b"/>
</dbReference>
<reference evidence="1" key="1">
    <citation type="submission" date="2017-05" db="EMBL/GenBank/DDBJ databases">
        <authorList>
            <person name="Varghese N."/>
            <person name="Submissions S."/>
        </authorList>
    </citation>
    <scope>NUCLEOTIDE SEQUENCE</scope>
    <source>
        <strain evidence="1">Su22</strain>
    </source>
</reference>
<dbReference type="Proteomes" id="UP001158066">
    <property type="component" value="Unassembled WGS sequence"/>
</dbReference>
<dbReference type="InterPro" id="IPR012675">
    <property type="entry name" value="Beta-grasp_dom_sf"/>
</dbReference>
<dbReference type="Pfam" id="PF02597">
    <property type="entry name" value="ThiS"/>
    <property type="match status" value="1"/>
</dbReference>
<evidence type="ECO:0000313" key="1">
    <source>
        <dbReference type="EMBL" id="SMP53802.1"/>
    </source>
</evidence>
<accession>A0AA46AIR6</accession>
<dbReference type="EMBL" id="FXUF01000005">
    <property type="protein sequence ID" value="SMP53802.1"/>
    <property type="molecule type" value="Genomic_DNA"/>
</dbReference>